<dbReference type="Pfam" id="PF04019">
    <property type="entry name" value="DUF359"/>
    <property type="match status" value="1"/>
</dbReference>
<name>A0A9Q4C564_9EURY</name>
<comment type="function">
    <text evidence="6">Catalyzes the GTP-dependent phosphorylation of the 3'-hydroxyl group of dephosphocoenzyme A to form coenzyme A (CoA).</text>
</comment>
<dbReference type="Proteomes" id="UP001149411">
    <property type="component" value="Unassembled WGS sequence"/>
</dbReference>
<evidence type="ECO:0000256" key="6">
    <source>
        <dbReference type="HAMAP-Rule" id="MF_00590"/>
    </source>
</evidence>
<feature type="region of interest" description="Disordered" evidence="7">
    <location>
        <begin position="1"/>
        <end position="23"/>
    </location>
</feature>
<dbReference type="HAMAP" id="MF_00590">
    <property type="entry name" value="Dephospho_CoA_kinase_GTP_dep"/>
    <property type="match status" value="1"/>
</dbReference>
<keyword evidence="4 6" id="KW-0173">Coenzyme A biosynthesis</keyword>
<reference evidence="8" key="1">
    <citation type="submission" date="2022-09" db="EMBL/GenBank/DDBJ databases">
        <title>Haloadaptaus new haloarchaeum isolated from saline soil.</title>
        <authorList>
            <person name="Duran-Viseras A."/>
            <person name="Sanchez-Porro C."/>
            <person name="Ventosa A."/>
        </authorList>
    </citation>
    <scope>NUCLEOTIDE SEQUENCE</scope>
    <source>
        <strain evidence="8">F3-133</strain>
    </source>
</reference>
<feature type="binding site" evidence="6">
    <location>
        <position position="40"/>
    </location>
    <ligand>
        <name>GTP</name>
        <dbReference type="ChEBI" id="CHEBI:37565"/>
    </ligand>
</feature>
<dbReference type="GO" id="GO:0005525">
    <property type="term" value="F:GTP binding"/>
    <property type="evidence" value="ECO:0007669"/>
    <property type="project" value="UniProtKB-UniRule"/>
</dbReference>
<dbReference type="EC" id="2.7.1.237" evidence="6"/>
<comment type="similarity">
    <text evidence="6">Belongs to the GTP-dependent DPCK family.</text>
</comment>
<dbReference type="PIRSF" id="PIRSF006533">
    <property type="entry name" value="UCP006533"/>
    <property type="match status" value="1"/>
</dbReference>
<comment type="catalytic activity">
    <reaction evidence="6">
        <text>3'-dephospho-CoA + GTP = GDP + CoA + H(+)</text>
        <dbReference type="Rhea" id="RHEA:61156"/>
        <dbReference type="ChEBI" id="CHEBI:15378"/>
        <dbReference type="ChEBI" id="CHEBI:37565"/>
        <dbReference type="ChEBI" id="CHEBI:57287"/>
        <dbReference type="ChEBI" id="CHEBI:57328"/>
        <dbReference type="ChEBI" id="CHEBI:58189"/>
        <dbReference type="EC" id="2.7.1.237"/>
    </reaction>
</comment>
<keyword evidence="9" id="KW-1185">Reference proteome</keyword>
<dbReference type="GO" id="GO:0015937">
    <property type="term" value="P:coenzyme A biosynthetic process"/>
    <property type="evidence" value="ECO:0007669"/>
    <property type="project" value="UniProtKB-UniRule"/>
</dbReference>
<evidence type="ECO:0000256" key="3">
    <source>
        <dbReference type="ARBA" id="ARBA00022777"/>
    </source>
</evidence>
<comment type="caution">
    <text evidence="8">The sequence shown here is derived from an EMBL/GenBank/DDBJ whole genome shotgun (WGS) entry which is preliminary data.</text>
</comment>
<accession>A0A9Q4C564</accession>
<evidence type="ECO:0000256" key="5">
    <source>
        <dbReference type="ARBA" id="ARBA00023134"/>
    </source>
</evidence>
<keyword evidence="5 6" id="KW-0342">GTP-binding</keyword>
<keyword evidence="1 6" id="KW-0808">Transferase</keyword>
<protein>
    <recommendedName>
        <fullName evidence="6">GTP-dependent dephospho-CoA kinase</fullName>
        <ecNumber evidence="6">2.7.1.237</ecNumber>
    </recommendedName>
    <alternativeName>
        <fullName evidence="6">Dephospho-coenzyme A kinase</fullName>
        <shortName evidence="6">DPCK</shortName>
    </alternativeName>
</protein>
<evidence type="ECO:0000256" key="4">
    <source>
        <dbReference type="ARBA" id="ARBA00022993"/>
    </source>
</evidence>
<feature type="binding site" evidence="6">
    <location>
        <position position="115"/>
    </location>
    <ligand>
        <name>GTP</name>
        <dbReference type="ChEBI" id="CHEBI:37565"/>
    </ligand>
</feature>
<evidence type="ECO:0000256" key="7">
    <source>
        <dbReference type="SAM" id="MobiDB-lite"/>
    </source>
</evidence>
<comment type="caution">
    <text evidence="6">Lacks conserved residue(s) required for the propagation of feature annotation.</text>
</comment>
<dbReference type="AlphaFoldDB" id="A0A9Q4C564"/>
<feature type="compositionally biased region" description="Basic and acidic residues" evidence="7">
    <location>
        <begin position="9"/>
        <end position="19"/>
    </location>
</feature>
<sequence length="174" mass="18638">MTPALVLPEEMRSELKEPMGEVSPEVDEERLTGRVVAVGDMVTYHLLGAGVVPDVAVVDGRTEREDVDEEVVERWSRMEVTALVENEPGTVSDALVDALGDAYAEGGLVEVEGEEDLAVLPAVALASEGDTVIYGQPGEGIVYVEVDDDSRGYVLDLLSRMDGDGEFLSGLRNS</sequence>
<dbReference type="RefSeq" id="WP_266088848.1">
    <property type="nucleotide sequence ID" value="NZ_RKLV01000017.1"/>
</dbReference>
<comment type="pathway">
    <text evidence="6">Cofactor biosynthesis; coenzyme A biosynthesis.</text>
</comment>
<keyword evidence="2 6" id="KW-0547">Nucleotide-binding</keyword>
<feature type="binding site" evidence="6">
    <location>
        <position position="42"/>
    </location>
    <ligand>
        <name>GTP</name>
        <dbReference type="ChEBI" id="CHEBI:37565"/>
    </ligand>
</feature>
<keyword evidence="3 6" id="KW-0418">Kinase</keyword>
<dbReference type="InterPro" id="IPR007164">
    <property type="entry name" value="GTP-dep_dephospho-CoA_kin"/>
</dbReference>
<feature type="binding site" evidence="6">
    <location>
        <position position="59"/>
    </location>
    <ligand>
        <name>GTP</name>
        <dbReference type="ChEBI" id="CHEBI:37565"/>
    </ligand>
</feature>
<gene>
    <name evidence="8" type="ORF">EGH25_11805</name>
</gene>
<dbReference type="GO" id="GO:0016301">
    <property type="term" value="F:kinase activity"/>
    <property type="evidence" value="ECO:0007669"/>
    <property type="project" value="UniProtKB-UniRule"/>
</dbReference>
<evidence type="ECO:0000313" key="9">
    <source>
        <dbReference type="Proteomes" id="UP001149411"/>
    </source>
</evidence>
<dbReference type="PANTHER" id="PTHR40732:SF1">
    <property type="entry name" value="GTP-DEPENDENT DEPHOSPHO-COA KINASE"/>
    <property type="match status" value="1"/>
</dbReference>
<dbReference type="EMBL" id="RKLV01000017">
    <property type="protein sequence ID" value="MCX2820032.1"/>
    <property type="molecule type" value="Genomic_DNA"/>
</dbReference>
<dbReference type="PANTHER" id="PTHR40732">
    <property type="entry name" value="UPF0218 PROTEIN TK1697"/>
    <property type="match status" value="1"/>
</dbReference>
<organism evidence="8 9">
    <name type="scientific">Halorutilus salinus</name>
    <dbReference type="NCBI Taxonomy" id="2487751"/>
    <lineage>
        <taxon>Archaea</taxon>
        <taxon>Methanobacteriati</taxon>
        <taxon>Methanobacteriota</taxon>
        <taxon>Stenosarchaea group</taxon>
        <taxon>Halobacteria</taxon>
        <taxon>Halorutilales</taxon>
        <taxon>Halorutilaceae</taxon>
        <taxon>Halorutilus</taxon>
    </lineage>
</organism>
<proteinExistence type="inferred from homology"/>
<evidence type="ECO:0000256" key="2">
    <source>
        <dbReference type="ARBA" id="ARBA00022741"/>
    </source>
</evidence>
<evidence type="ECO:0000313" key="8">
    <source>
        <dbReference type="EMBL" id="MCX2820032.1"/>
    </source>
</evidence>
<evidence type="ECO:0000256" key="1">
    <source>
        <dbReference type="ARBA" id="ARBA00022679"/>
    </source>
</evidence>